<evidence type="ECO:0008006" key="3">
    <source>
        <dbReference type="Google" id="ProtNLM"/>
    </source>
</evidence>
<gene>
    <name evidence="1" type="ORF">ACFFGN_11360</name>
</gene>
<dbReference type="Proteomes" id="UP001589890">
    <property type="component" value="Unassembled WGS sequence"/>
</dbReference>
<accession>A0ABV6QLP5</accession>
<comment type="caution">
    <text evidence="1">The sequence shown here is derived from an EMBL/GenBank/DDBJ whole genome shotgun (WGS) entry which is preliminary data.</text>
</comment>
<proteinExistence type="predicted"/>
<organism evidence="1 2">
    <name type="scientific">Kribbella deserti</name>
    <dbReference type="NCBI Taxonomy" id="1926257"/>
    <lineage>
        <taxon>Bacteria</taxon>
        <taxon>Bacillati</taxon>
        <taxon>Actinomycetota</taxon>
        <taxon>Actinomycetes</taxon>
        <taxon>Propionibacteriales</taxon>
        <taxon>Kribbellaceae</taxon>
        <taxon>Kribbella</taxon>
    </lineage>
</organism>
<name>A0ABV6QLP5_9ACTN</name>
<sequence>MNQLRAYIEACCRHDIPAAHATLADECVTIESYGAIYLGKPRVEQ</sequence>
<dbReference type="InterPro" id="IPR032710">
    <property type="entry name" value="NTF2-like_dom_sf"/>
</dbReference>
<evidence type="ECO:0000313" key="1">
    <source>
        <dbReference type="EMBL" id="MFC0624662.1"/>
    </source>
</evidence>
<keyword evidence="2" id="KW-1185">Reference proteome</keyword>
<dbReference type="SUPFAM" id="SSF54427">
    <property type="entry name" value="NTF2-like"/>
    <property type="match status" value="1"/>
</dbReference>
<dbReference type="RefSeq" id="WP_380046261.1">
    <property type="nucleotide sequence ID" value="NZ_JBHLTC010000012.1"/>
</dbReference>
<reference evidence="1 2" key="1">
    <citation type="submission" date="2024-09" db="EMBL/GenBank/DDBJ databases">
        <authorList>
            <person name="Sun Q."/>
            <person name="Mori K."/>
        </authorList>
    </citation>
    <scope>NUCLEOTIDE SEQUENCE [LARGE SCALE GENOMIC DNA]</scope>
    <source>
        <strain evidence="1 2">CGMCC 1.15906</strain>
    </source>
</reference>
<protein>
    <recommendedName>
        <fullName evidence="3">Nuclear transport factor 2 family protein</fullName>
    </recommendedName>
</protein>
<dbReference type="EMBL" id="JBHLTC010000012">
    <property type="protein sequence ID" value="MFC0624662.1"/>
    <property type="molecule type" value="Genomic_DNA"/>
</dbReference>
<evidence type="ECO:0000313" key="2">
    <source>
        <dbReference type="Proteomes" id="UP001589890"/>
    </source>
</evidence>